<evidence type="ECO:0000313" key="1">
    <source>
        <dbReference type="EMBL" id="DAF56962.1"/>
    </source>
</evidence>
<proteinExistence type="predicted"/>
<reference evidence="1" key="1">
    <citation type="journal article" date="2021" name="Proc. Natl. Acad. Sci. U.S.A.">
        <title>A Catalog of Tens of Thousands of Viruses from Human Metagenomes Reveals Hidden Associations with Chronic Diseases.</title>
        <authorList>
            <person name="Tisza M.J."/>
            <person name="Buck C.B."/>
        </authorList>
    </citation>
    <scope>NUCLEOTIDE SEQUENCE</scope>
    <source>
        <strain evidence="1">CtiJm4</strain>
    </source>
</reference>
<protein>
    <submittedName>
        <fullName evidence="1">Uncharacterized protein</fullName>
    </submittedName>
</protein>
<organism evidence="1">
    <name type="scientific">Siphoviridae sp. ctiJm4</name>
    <dbReference type="NCBI Taxonomy" id="2827916"/>
    <lineage>
        <taxon>Viruses</taxon>
        <taxon>Duplodnaviria</taxon>
        <taxon>Heunggongvirae</taxon>
        <taxon>Uroviricota</taxon>
        <taxon>Caudoviricetes</taxon>
    </lineage>
</organism>
<dbReference type="EMBL" id="BK032724">
    <property type="protein sequence ID" value="DAF56962.1"/>
    <property type="molecule type" value="Genomic_DNA"/>
</dbReference>
<sequence length="83" mass="9469">MEFIKAQDLKTVASIVKDLQADVMNSAMSGYSRTQKQHKLTIEGRLINRIERNLTEAGYKVKLTQGKDFDGTPYTYITLIWGE</sequence>
<name>A0A8S5T2G0_9CAUD</name>
<accession>A0A8S5T2G0</accession>